<protein>
    <submittedName>
        <fullName evidence="1">Uncharacterized protein</fullName>
    </submittedName>
</protein>
<accession>A0A644ZER9</accession>
<proteinExistence type="predicted"/>
<dbReference type="AlphaFoldDB" id="A0A644ZER9"/>
<comment type="caution">
    <text evidence="1">The sequence shown here is derived from an EMBL/GenBank/DDBJ whole genome shotgun (WGS) entry which is preliminary data.</text>
</comment>
<name>A0A644ZER9_9ZZZZ</name>
<organism evidence="1">
    <name type="scientific">bioreactor metagenome</name>
    <dbReference type="NCBI Taxonomy" id="1076179"/>
    <lineage>
        <taxon>unclassified sequences</taxon>
        <taxon>metagenomes</taxon>
        <taxon>ecological metagenomes</taxon>
    </lineage>
</organism>
<reference evidence="1" key="1">
    <citation type="submission" date="2019-08" db="EMBL/GenBank/DDBJ databases">
        <authorList>
            <person name="Kucharzyk K."/>
            <person name="Murdoch R.W."/>
            <person name="Higgins S."/>
            <person name="Loffler F."/>
        </authorList>
    </citation>
    <scope>NUCLEOTIDE SEQUENCE</scope>
</reference>
<dbReference type="EMBL" id="VSSQ01007589">
    <property type="protein sequence ID" value="MPM36374.1"/>
    <property type="molecule type" value="Genomic_DNA"/>
</dbReference>
<sequence>MVHENSDLACARAAALHGAASMAAFDNVAVAVDRAPIGELDIVRENGHCLLGLRPRHDRIVVDITEYAGLTICQPQGPLGPAHSFAGSLELDSRLDQLRELRHQQWLPSNCRPQEQFHECPPAESVR</sequence>
<evidence type="ECO:0000313" key="1">
    <source>
        <dbReference type="EMBL" id="MPM36374.1"/>
    </source>
</evidence>
<gene>
    <name evidence="1" type="ORF">SDC9_82970</name>
</gene>